<dbReference type="Gene3D" id="3.40.50.300">
    <property type="entry name" value="P-loop containing nucleotide triphosphate hydrolases"/>
    <property type="match status" value="1"/>
</dbReference>
<keyword evidence="5" id="KW-1185">Reference proteome</keyword>
<name>A0A913WYW4_EXADI</name>
<protein>
    <recommendedName>
        <fullName evidence="6">E3 ubiquitin-protein ligase DZIP3</fullName>
    </recommendedName>
</protein>
<evidence type="ECO:0000259" key="3">
    <source>
        <dbReference type="Pfam" id="PF24883"/>
    </source>
</evidence>
<feature type="domain" description="Nephrocystin 3-like N-terminal" evidence="3">
    <location>
        <begin position="271"/>
        <end position="431"/>
    </location>
</feature>
<dbReference type="OrthoDB" id="3248304at2759"/>
<dbReference type="InterPro" id="IPR011044">
    <property type="entry name" value="Quino_amine_DH_bsu"/>
</dbReference>
<dbReference type="PANTHER" id="PTHR10039">
    <property type="entry name" value="AMELOGENIN"/>
    <property type="match status" value="1"/>
</dbReference>
<reference evidence="4" key="1">
    <citation type="submission" date="2022-11" db="UniProtKB">
        <authorList>
            <consortium name="EnsemblMetazoa"/>
        </authorList>
    </citation>
    <scope>IDENTIFICATION</scope>
</reference>
<dbReference type="EnsemblMetazoa" id="XM_021040577.1">
    <property type="protein sequence ID" value="XP_020896236.1"/>
    <property type="gene ID" value="LOC110235149"/>
</dbReference>
<evidence type="ECO:0008006" key="6">
    <source>
        <dbReference type="Google" id="ProtNLM"/>
    </source>
</evidence>
<dbReference type="InterPro" id="IPR056884">
    <property type="entry name" value="NPHP3-like_N"/>
</dbReference>
<dbReference type="Proteomes" id="UP000887567">
    <property type="component" value="Unplaced"/>
</dbReference>
<evidence type="ECO:0000313" key="5">
    <source>
        <dbReference type="Proteomes" id="UP000887567"/>
    </source>
</evidence>
<dbReference type="KEGG" id="epa:110235149"/>
<keyword evidence="1" id="KW-0677">Repeat</keyword>
<evidence type="ECO:0000259" key="2">
    <source>
        <dbReference type="Pfam" id="PF18738"/>
    </source>
</evidence>
<dbReference type="Pfam" id="PF24883">
    <property type="entry name" value="NPHP3_N"/>
    <property type="match status" value="1"/>
</dbReference>
<dbReference type="InterPro" id="IPR027417">
    <property type="entry name" value="P-loop_NTPase"/>
</dbReference>
<dbReference type="SUPFAM" id="SSF50969">
    <property type="entry name" value="YVTN repeat-like/Quinoprotein amine dehydrogenase"/>
    <property type="match status" value="1"/>
</dbReference>
<sequence>MSGPLWTTETKEKNNYTKLCRLLFDGGSTAVRSEFDKKCPPLSLATVLTKEHPNLLKLKKPIGRVLNNYQWSKLYPAALADSGNFDITLLFVLLRNICGLVPPATGWDVLPPSTDNSLEANLVRIKYYRNEVIAHNSSAEVDDVDFKKYWKEISAALVSLGLQQYDIDVLKTSPSGPDNYNQLLKEWQQSDEDIQSQLKQIGEDTSESRLDVKKIKLDVSDTKEISKNIKADIAEIKQRLPYCSQPEIDKLAQRDFTSTVSKLCQSYHPKTREWILDEIKSHVETHRDNTIVLQAGPGMGKSVVAGKLCQFYKEQGNLGACHFFHHDNSLHSNPMLMLQSVARQLCDSLPGYQAAVEKQLKAEKEISNLNCKELFTLLFQEPCSKLRSEHNVVIVIDALDESHNSYKREFFGVLNNLSDLPSYLRFILTTRPPPSISAIHIGTTREIKPDDGQNKNDLHMFLSDKLREHGYLLSDQIGQINHLVDVTKGLFLVAFFVIDFLKDANCASLSEAIEHFPKGKGITSVYENYFSRLKEAMIPHIKSEESFFEMLDAVVAAKYPIQKDIFYEIVGLVDEPRVPNRERKEAIHLLHQLFPVENDHVSAFHKTVIDWLTTGDHDFRVKGDGSGVIANACYEILHSIKEGSKNIEEPLYLTEREKHAFTFGGLYMDSQSLSEDKRIETQTSCLLFCFRFISYCLDFHGQTVSFNYSLLSSEIVYIDKKDVYEIIGGYIDIKRYHKQHCQFYHPITLSNFLETVLQSLHLQSITSMIQLNPKPLDMLKEYGFPYQERQIVMSLPDRESSVLPCDKGFFLLKNSHLGKETLVQKYQLDGTLLLEKTFDGNKTMCMSPDNQFIIAFPMLAMGDIEIIDATNLQLLTRYKAPNVIRTYHVYGSQPWYIVIRCLNNKIYVMDGETGKEVHQPVDIDQCDEVEAVSCQGHMVIGKTCLLFPVRDDMHRLFTNEDGTIFEEMIWGNKGSHGTPAQCRKLFLCHFNESHEFIKIPIYPRVCLPQCQCKANLFTSQDHFQYETIKFSDDGQLLAFVYKSVFTVLDTTDYSEVASIQHYILDLYHRLVIHDILFLTKDFIVLNDSDTIYCISLETKDVERMFTIYHKDSNRPPLQLYIVPGFVGGEKVFLSITKNLDVRKLLSPNEALFRMFNREHRTDVKDDSICYIYKHSIYDLQLEK</sequence>
<organism evidence="4 5">
    <name type="scientific">Exaiptasia diaphana</name>
    <name type="common">Tropical sea anemone</name>
    <name type="synonym">Aiptasia pulchella</name>
    <dbReference type="NCBI Taxonomy" id="2652724"/>
    <lineage>
        <taxon>Eukaryota</taxon>
        <taxon>Metazoa</taxon>
        <taxon>Cnidaria</taxon>
        <taxon>Anthozoa</taxon>
        <taxon>Hexacorallia</taxon>
        <taxon>Actiniaria</taxon>
        <taxon>Aiptasiidae</taxon>
        <taxon>Exaiptasia</taxon>
    </lineage>
</organism>
<feature type="domain" description="DZIP3-like HEPN" evidence="2">
    <location>
        <begin position="43"/>
        <end position="177"/>
    </location>
</feature>
<dbReference type="AlphaFoldDB" id="A0A913WYW4"/>
<evidence type="ECO:0000313" key="4">
    <source>
        <dbReference type="EnsemblMetazoa" id="XP_020896236.1"/>
    </source>
</evidence>
<dbReference type="SUPFAM" id="SSF52540">
    <property type="entry name" value="P-loop containing nucleoside triphosphate hydrolases"/>
    <property type="match status" value="1"/>
</dbReference>
<dbReference type="Pfam" id="PF18738">
    <property type="entry name" value="HEPN_DZIP3"/>
    <property type="match status" value="1"/>
</dbReference>
<proteinExistence type="predicted"/>
<dbReference type="InterPro" id="IPR041249">
    <property type="entry name" value="HEPN_DZIP3"/>
</dbReference>
<accession>A0A913WYW4</accession>
<evidence type="ECO:0000256" key="1">
    <source>
        <dbReference type="ARBA" id="ARBA00022737"/>
    </source>
</evidence>
<dbReference type="RefSeq" id="XP_020896236.1">
    <property type="nucleotide sequence ID" value="XM_021040577.1"/>
</dbReference>
<dbReference type="GeneID" id="110235149"/>